<keyword evidence="10" id="KW-1185">Reference proteome</keyword>
<evidence type="ECO:0000256" key="5">
    <source>
        <dbReference type="ARBA" id="ARBA00022989"/>
    </source>
</evidence>
<feature type="transmembrane region" description="Helical" evidence="7">
    <location>
        <begin position="304"/>
        <end position="326"/>
    </location>
</feature>
<dbReference type="GO" id="GO:0005886">
    <property type="term" value="C:plasma membrane"/>
    <property type="evidence" value="ECO:0007669"/>
    <property type="project" value="UniProtKB-SubCell"/>
</dbReference>
<dbReference type="PaxDb" id="195103-CPF_0096"/>
<feature type="transmembrane region" description="Helical" evidence="7">
    <location>
        <begin position="148"/>
        <end position="168"/>
    </location>
</feature>
<dbReference type="HOGENOM" id="CLU_000960_28_3_9"/>
<feature type="transmembrane region" description="Helical" evidence="7">
    <location>
        <begin position="236"/>
        <end position="254"/>
    </location>
</feature>
<dbReference type="NCBIfam" id="TIGR00711">
    <property type="entry name" value="efflux_EmrB"/>
    <property type="match status" value="1"/>
</dbReference>
<feature type="transmembrane region" description="Helical" evidence="7">
    <location>
        <begin position="59"/>
        <end position="75"/>
    </location>
</feature>
<feature type="transmembrane region" description="Helical" evidence="7">
    <location>
        <begin position="338"/>
        <end position="357"/>
    </location>
</feature>
<dbReference type="PROSITE" id="PS50850">
    <property type="entry name" value="MFS"/>
    <property type="match status" value="1"/>
</dbReference>
<evidence type="ECO:0000256" key="7">
    <source>
        <dbReference type="SAM" id="Phobius"/>
    </source>
</evidence>
<dbReference type="GO" id="GO:0022857">
    <property type="term" value="F:transmembrane transporter activity"/>
    <property type="evidence" value="ECO:0007669"/>
    <property type="project" value="InterPro"/>
</dbReference>
<dbReference type="InterPro" id="IPR036259">
    <property type="entry name" value="MFS_trans_sf"/>
</dbReference>
<dbReference type="eggNOG" id="COG2814">
    <property type="taxonomic scope" value="Bacteria"/>
</dbReference>
<dbReference type="PROSITE" id="PS51257">
    <property type="entry name" value="PROKAR_LIPOPROTEIN"/>
    <property type="match status" value="1"/>
</dbReference>
<dbReference type="AlphaFoldDB" id="A0A0H2YNY6"/>
<dbReference type="InterPro" id="IPR004638">
    <property type="entry name" value="EmrB-like"/>
</dbReference>
<protein>
    <submittedName>
        <fullName evidence="9">Drug resistance transporter, EmrB/QacA family</fullName>
    </submittedName>
</protein>
<keyword evidence="5 7" id="KW-1133">Transmembrane helix</keyword>
<gene>
    <name evidence="9" type="ordered locus">CPF_0096</name>
</gene>
<feature type="transmembrane region" description="Helical" evidence="7">
    <location>
        <begin position="116"/>
        <end position="136"/>
    </location>
</feature>
<dbReference type="EMBL" id="CP000246">
    <property type="protein sequence ID" value="ABG82626.1"/>
    <property type="molecule type" value="Genomic_DNA"/>
</dbReference>
<dbReference type="KEGG" id="cpf:CPF_0096"/>
<dbReference type="Gene3D" id="1.20.1250.20">
    <property type="entry name" value="MFS general substrate transporter like domains"/>
    <property type="match status" value="1"/>
</dbReference>
<proteinExistence type="predicted"/>
<dbReference type="InterPro" id="IPR020846">
    <property type="entry name" value="MFS_dom"/>
</dbReference>
<feature type="transmembrane region" description="Helical" evidence="7">
    <location>
        <begin position="87"/>
        <end position="104"/>
    </location>
</feature>
<dbReference type="PANTHER" id="PTHR42718">
    <property type="entry name" value="MAJOR FACILITATOR SUPERFAMILY MULTIDRUG TRANSPORTER MFSC"/>
    <property type="match status" value="1"/>
</dbReference>
<sequence>MEHVIKKGENAQEVKYNKWAILFCVVTMTFMSCIDGSIVNVALPKISYDLNKPILDTQWIVTTYLMVISALVLLCGRIGDIKGKCKVFKVGVLIFTIGSFFSGLSKTLPLLIVSRAIQGVGGSCAMATGMGIITAFFNEKERGKAMGLSASAVAMGVMVGPALGGILVSIRWDLIFWINVPIGIIAFLLSMVYLPKMETNSKEKIDIRGTIVFAIFIVSSMLSITKGEVLGYTDKYIMLGFIVSIVSFTVFIYLQKTVESPVLDLNLFKTKLFSLSIVCSALSFLAISSMNIIIPLYLEQALQMSSLHAGLFLMIYPLCLSIVAPLSSSLSDRFNGRLISLIGISLLTVALFFMGRININSTLIYLGTCCAIMGVGNGIFKSTNNALVMEKVPKHRLGIAGSVNSLVSNLAMAYGFTFATTILYGRMSYRLGYKVTNYIPGHEEAFLYGLDCVFFSATIMCLIASVVAFIRYRRKDI</sequence>
<feature type="transmembrane region" description="Helical" evidence="7">
    <location>
        <begin position="20"/>
        <end position="39"/>
    </location>
</feature>
<evidence type="ECO:0000259" key="8">
    <source>
        <dbReference type="PROSITE" id="PS50850"/>
    </source>
</evidence>
<dbReference type="Proteomes" id="UP000001823">
    <property type="component" value="Chromosome"/>
</dbReference>
<accession>A0A0H2YNY6</accession>
<keyword evidence="2" id="KW-0813">Transport</keyword>
<dbReference type="InterPro" id="IPR011701">
    <property type="entry name" value="MFS"/>
</dbReference>
<feature type="transmembrane region" description="Helical" evidence="7">
    <location>
        <begin position="401"/>
        <end position="425"/>
    </location>
</feature>
<feature type="transmembrane region" description="Helical" evidence="7">
    <location>
        <begin position="363"/>
        <end position="380"/>
    </location>
</feature>
<comment type="subcellular location">
    <subcellularLocation>
        <location evidence="1">Cell membrane</location>
        <topology evidence="1">Multi-pass membrane protein</topology>
    </subcellularLocation>
</comment>
<evidence type="ECO:0000256" key="6">
    <source>
        <dbReference type="ARBA" id="ARBA00023136"/>
    </source>
</evidence>
<keyword evidence="4 7" id="KW-0812">Transmembrane</keyword>
<feature type="transmembrane region" description="Helical" evidence="7">
    <location>
        <begin position="445"/>
        <end position="470"/>
    </location>
</feature>
<feature type="domain" description="Major facilitator superfamily (MFS) profile" evidence="8">
    <location>
        <begin position="21"/>
        <end position="476"/>
    </location>
</feature>
<feature type="transmembrane region" description="Helical" evidence="7">
    <location>
        <begin position="275"/>
        <end position="298"/>
    </location>
</feature>
<dbReference type="Gene3D" id="1.20.1720.10">
    <property type="entry name" value="Multidrug resistance protein D"/>
    <property type="match status" value="1"/>
</dbReference>
<evidence type="ECO:0000256" key="1">
    <source>
        <dbReference type="ARBA" id="ARBA00004651"/>
    </source>
</evidence>
<keyword evidence="6 7" id="KW-0472">Membrane</keyword>
<dbReference type="CDD" id="cd17321">
    <property type="entry name" value="MFS_MMR_MDR_like"/>
    <property type="match status" value="1"/>
</dbReference>
<evidence type="ECO:0000313" key="10">
    <source>
        <dbReference type="Proteomes" id="UP000001823"/>
    </source>
</evidence>
<evidence type="ECO:0000256" key="2">
    <source>
        <dbReference type="ARBA" id="ARBA00022448"/>
    </source>
</evidence>
<name>A0A0H2YNY6_CLOP1</name>
<feature type="transmembrane region" description="Helical" evidence="7">
    <location>
        <begin position="205"/>
        <end position="224"/>
    </location>
</feature>
<organism evidence="9 10">
    <name type="scientific">Clostridium perfringens (strain ATCC 13124 / DSM 756 / JCM 1290 / NCIMB 6125 / NCTC 8237 / Type A)</name>
    <dbReference type="NCBI Taxonomy" id="195103"/>
    <lineage>
        <taxon>Bacteria</taxon>
        <taxon>Bacillati</taxon>
        <taxon>Bacillota</taxon>
        <taxon>Clostridia</taxon>
        <taxon>Eubacteriales</taxon>
        <taxon>Clostridiaceae</taxon>
        <taxon>Clostridium</taxon>
    </lineage>
</organism>
<dbReference type="SUPFAM" id="SSF103473">
    <property type="entry name" value="MFS general substrate transporter"/>
    <property type="match status" value="1"/>
</dbReference>
<evidence type="ECO:0000256" key="3">
    <source>
        <dbReference type="ARBA" id="ARBA00022475"/>
    </source>
</evidence>
<reference evidence="9 10" key="1">
    <citation type="journal article" date="2006" name="Genome Res.">
        <title>Skewed genomic variability in strains of the toxigenic bacterial pathogen, Clostridium perfringens.</title>
        <authorList>
            <person name="Myers G.S."/>
            <person name="Rasko D.A."/>
            <person name="Cheung J.K."/>
            <person name="Ravel J."/>
            <person name="Seshadri R."/>
            <person name="Deboy R.T."/>
            <person name="Ren Q."/>
            <person name="Varga J."/>
            <person name="Awad M.M."/>
            <person name="Brinkac L.M."/>
            <person name="Daugherty S.C."/>
            <person name="Haft D.H."/>
            <person name="Dodson R.J."/>
            <person name="Madupu R."/>
            <person name="Nelson W.C."/>
            <person name="Rosovitz M.J."/>
            <person name="Sullivan S.A."/>
            <person name="Khouri H."/>
            <person name="Dimitrov G.I."/>
            <person name="Watkins K.L."/>
            <person name="Mulligan S."/>
            <person name="Benton J."/>
            <person name="Radune D."/>
            <person name="Fisher D.J."/>
            <person name="Atkins H.S."/>
            <person name="Hiscox T."/>
            <person name="Jost B.H."/>
            <person name="Billington S.J."/>
            <person name="Songer J.G."/>
            <person name="McClane B.A."/>
            <person name="Titball R.W."/>
            <person name="Rood J.I."/>
            <person name="Melville S.B."/>
            <person name="Paulsen I.T."/>
        </authorList>
    </citation>
    <scope>NUCLEOTIDE SEQUENCE [LARGE SCALE GENOMIC DNA]</scope>
    <source>
        <strain evidence="10">ATCC 13124 / DSM 756 / JCM 1290 / NCIMB 6125 / NCTC 8237 / S 107 / Type A</strain>
    </source>
</reference>
<keyword evidence="3" id="KW-1003">Cell membrane</keyword>
<dbReference type="PRINTS" id="PR01036">
    <property type="entry name" value="TCRTETB"/>
</dbReference>
<dbReference type="RefSeq" id="WP_011590055.1">
    <property type="nucleotide sequence ID" value="NC_008261.1"/>
</dbReference>
<evidence type="ECO:0000256" key="4">
    <source>
        <dbReference type="ARBA" id="ARBA00022692"/>
    </source>
</evidence>
<feature type="transmembrane region" description="Helical" evidence="7">
    <location>
        <begin position="174"/>
        <end position="193"/>
    </location>
</feature>
<evidence type="ECO:0000313" key="9">
    <source>
        <dbReference type="EMBL" id="ABG82626.1"/>
    </source>
</evidence>
<dbReference type="PANTHER" id="PTHR42718:SF46">
    <property type="entry name" value="BLR6921 PROTEIN"/>
    <property type="match status" value="1"/>
</dbReference>
<dbReference type="Pfam" id="PF07690">
    <property type="entry name" value="MFS_1"/>
    <property type="match status" value="1"/>
</dbReference>